<gene>
    <name evidence="2" type="ORF">H6F44_12720</name>
</gene>
<feature type="domain" description="WYL" evidence="1">
    <location>
        <begin position="186"/>
        <end position="251"/>
    </location>
</feature>
<dbReference type="Pfam" id="PF13280">
    <property type="entry name" value="WYL"/>
    <property type="match status" value="1"/>
</dbReference>
<dbReference type="PANTHER" id="PTHR34580:SF1">
    <property type="entry name" value="PROTEIN PAFC"/>
    <property type="match status" value="1"/>
</dbReference>
<dbReference type="Proteomes" id="UP000631421">
    <property type="component" value="Unassembled WGS sequence"/>
</dbReference>
<dbReference type="PANTHER" id="PTHR34580">
    <property type="match status" value="1"/>
</dbReference>
<reference evidence="2" key="1">
    <citation type="journal article" date="2015" name="ISME J.">
        <title>Draft Genome Sequence of Streptomyces incarnatus NRRL8089, which Produces the Nucleoside Antibiotic Sinefungin.</title>
        <authorList>
            <person name="Oshima K."/>
            <person name="Hattori M."/>
            <person name="Shimizu H."/>
            <person name="Fukuda K."/>
            <person name="Nemoto M."/>
            <person name="Inagaki K."/>
            <person name="Tamura T."/>
        </authorList>
    </citation>
    <scope>NUCLEOTIDE SEQUENCE</scope>
    <source>
        <strain evidence="2">FACHB-1277</strain>
    </source>
</reference>
<reference evidence="2" key="2">
    <citation type="submission" date="2020-08" db="EMBL/GenBank/DDBJ databases">
        <authorList>
            <person name="Chen M."/>
            <person name="Teng W."/>
            <person name="Zhao L."/>
            <person name="Hu C."/>
            <person name="Zhou Y."/>
            <person name="Han B."/>
            <person name="Song L."/>
            <person name="Shu W."/>
        </authorList>
    </citation>
    <scope>NUCLEOTIDE SEQUENCE</scope>
    <source>
        <strain evidence="2">FACHB-1277</strain>
    </source>
</reference>
<dbReference type="PROSITE" id="PS52050">
    <property type="entry name" value="WYL"/>
    <property type="match status" value="1"/>
</dbReference>
<dbReference type="InterPro" id="IPR051534">
    <property type="entry name" value="CBASS_pafABC_assoc_protein"/>
</dbReference>
<accession>A0A926UTE0</accession>
<organism evidence="2 3">
    <name type="scientific">Pseudanabaena cinerea FACHB-1277</name>
    <dbReference type="NCBI Taxonomy" id="2949581"/>
    <lineage>
        <taxon>Bacteria</taxon>
        <taxon>Bacillati</taxon>
        <taxon>Cyanobacteriota</taxon>
        <taxon>Cyanophyceae</taxon>
        <taxon>Pseudanabaenales</taxon>
        <taxon>Pseudanabaenaceae</taxon>
        <taxon>Pseudanabaena</taxon>
        <taxon>Pseudanabaena cinerea</taxon>
    </lineage>
</organism>
<keyword evidence="3" id="KW-1185">Reference proteome</keyword>
<dbReference type="EMBL" id="JACJPY010000038">
    <property type="protein sequence ID" value="MBD2150975.1"/>
    <property type="molecule type" value="Genomic_DNA"/>
</dbReference>
<name>A0A926UTE0_9CYAN</name>
<evidence type="ECO:0000259" key="1">
    <source>
        <dbReference type="Pfam" id="PF13280"/>
    </source>
</evidence>
<dbReference type="RefSeq" id="WP_190351337.1">
    <property type="nucleotide sequence ID" value="NZ_JACJPY010000038.1"/>
</dbReference>
<dbReference type="AlphaFoldDB" id="A0A926UTE0"/>
<sequence>MPKFSQTHPYSDRQAFERLMLLIATFLQNPSIGSPEASPQNDDQPHNALVAVKQQLEQLAQEMGITINNIAIPTLRKDLVTLRKYGILNNRIYRWGYYLGTGVMTKQELNVALNALASLAEYQRSPNIIRIYESLVKRLQGLDAEENSKLLYPVRSQINHLIVTTDLEDRIKKKQAQNRHTLFDSLSTVEQAILNGQAIEIYRHTDPYADNTGAVTVYPLQLIYHDIAWYLLYENCENSHFMIVRVDRLTDKCLEIPLQTRSLQTQKQSLDLAHQLLANGWGLNMGELEEQMQERQMELEFKKVTVRFFAPVIQFIEEGTYRHPSQKIDSRRKPESIDLHLTLPPRSLNEFSRWVNRFMDRAIILAPESLMIQQAKSAQKLADLYRQQIINKP</sequence>
<evidence type="ECO:0000313" key="3">
    <source>
        <dbReference type="Proteomes" id="UP000631421"/>
    </source>
</evidence>
<protein>
    <submittedName>
        <fullName evidence="2">WYL domain-containing protein</fullName>
    </submittedName>
</protein>
<evidence type="ECO:0000313" key="2">
    <source>
        <dbReference type="EMBL" id="MBD2150975.1"/>
    </source>
</evidence>
<proteinExistence type="predicted"/>
<comment type="caution">
    <text evidence="2">The sequence shown here is derived from an EMBL/GenBank/DDBJ whole genome shotgun (WGS) entry which is preliminary data.</text>
</comment>
<dbReference type="InterPro" id="IPR026881">
    <property type="entry name" value="WYL_dom"/>
</dbReference>